<evidence type="ECO:0000313" key="1">
    <source>
        <dbReference type="EMBL" id="GGX30870.1"/>
    </source>
</evidence>
<dbReference type="SUPFAM" id="SSF55729">
    <property type="entry name" value="Acyl-CoA N-acyltransferases (Nat)"/>
    <property type="match status" value="1"/>
</dbReference>
<keyword evidence="2" id="KW-1185">Reference proteome</keyword>
<dbReference type="Proteomes" id="UP000653343">
    <property type="component" value="Unassembled WGS sequence"/>
</dbReference>
<dbReference type="Gene3D" id="3.40.630.30">
    <property type="match status" value="1"/>
</dbReference>
<dbReference type="RefSeq" id="WP_189355414.1">
    <property type="nucleotide sequence ID" value="NZ_BMYU01000001.1"/>
</dbReference>
<organism evidence="1 2">
    <name type="scientific">Undibacterium squillarum</name>
    <dbReference type="NCBI Taxonomy" id="1131567"/>
    <lineage>
        <taxon>Bacteria</taxon>
        <taxon>Pseudomonadati</taxon>
        <taxon>Pseudomonadota</taxon>
        <taxon>Betaproteobacteria</taxon>
        <taxon>Burkholderiales</taxon>
        <taxon>Oxalobacteraceae</taxon>
        <taxon>Undibacterium</taxon>
    </lineage>
</organism>
<reference evidence="2" key="1">
    <citation type="journal article" date="2019" name="Int. J. Syst. Evol. Microbiol.">
        <title>The Global Catalogue of Microorganisms (GCM) 10K type strain sequencing project: providing services to taxonomists for standard genome sequencing and annotation.</title>
        <authorList>
            <consortium name="The Broad Institute Genomics Platform"/>
            <consortium name="The Broad Institute Genome Sequencing Center for Infectious Disease"/>
            <person name="Wu L."/>
            <person name="Ma J."/>
        </authorList>
    </citation>
    <scope>NUCLEOTIDE SEQUENCE [LARGE SCALE GENOMIC DNA]</scope>
    <source>
        <strain evidence="2">KCTC 23917</strain>
    </source>
</reference>
<accession>A0ABQ2XTY1</accession>
<evidence type="ECO:0008006" key="3">
    <source>
        <dbReference type="Google" id="ProtNLM"/>
    </source>
</evidence>
<dbReference type="EMBL" id="BMYU01000001">
    <property type="protein sequence ID" value="GGX30870.1"/>
    <property type="molecule type" value="Genomic_DNA"/>
</dbReference>
<protein>
    <recommendedName>
        <fullName evidence="3">N-acetyltransferase domain-containing protein</fullName>
    </recommendedName>
</protein>
<dbReference type="InterPro" id="IPR016181">
    <property type="entry name" value="Acyl_CoA_acyltransferase"/>
</dbReference>
<name>A0ABQ2XTY1_9BURK</name>
<gene>
    <name evidence="1" type="ORF">GCM10010946_04950</name>
</gene>
<sequence>MSDLTVRLLSNADLDALLTLEHKKWEPSQCASREMLSVRLMHLPRTSWGAFRANGELVGSLFVMRKCRQRLALSKNWYETTHGGIGFPEDDAPYWFGISLTCDDIHAQSALFAFAMQSALEQGIRSVFLGSPVPGFAKARQRQPELSLQEYVAQTRTDKRGGTAVPADPQLYYYHQRGFNQILAAHENYFEHDAALNCAALLEYVLIPDPAVSQNQTTEIPGRTWM</sequence>
<evidence type="ECO:0000313" key="2">
    <source>
        <dbReference type="Proteomes" id="UP000653343"/>
    </source>
</evidence>
<comment type="caution">
    <text evidence="1">The sequence shown here is derived from an EMBL/GenBank/DDBJ whole genome shotgun (WGS) entry which is preliminary data.</text>
</comment>
<proteinExistence type="predicted"/>